<dbReference type="EMBL" id="VJMH01007197">
    <property type="protein sequence ID" value="KAF0685296.1"/>
    <property type="molecule type" value="Genomic_DNA"/>
</dbReference>
<feature type="transmembrane region" description="Helical" evidence="5">
    <location>
        <begin position="291"/>
        <end position="311"/>
    </location>
</feature>
<evidence type="ECO:0000256" key="4">
    <source>
        <dbReference type="ARBA" id="ARBA00023180"/>
    </source>
</evidence>
<keyword evidence="5" id="KW-0472">Membrane</keyword>
<reference evidence="7" key="2">
    <citation type="submission" date="2019-06" db="EMBL/GenBank/DDBJ databases">
        <title>Genomics analysis of Aphanomyces spp. identifies a new class of oomycete effector associated with host adaptation.</title>
        <authorList>
            <person name="Gaulin E."/>
        </authorList>
    </citation>
    <scope>NUCLEOTIDE SEQUENCE</scope>
    <source>
        <strain evidence="7">CBS 578.67</strain>
    </source>
</reference>
<feature type="transmembrane region" description="Helical" evidence="5">
    <location>
        <begin position="68"/>
        <end position="87"/>
    </location>
</feature>
<dbReference type="Pfam" id="PF00066">
    <property type="entry name" value="Notch"/>
    <property type="match status" value="1"/>
</dbReference>
<sequence>MPAVLAVAPIAQAKRLHSATSIQVRSALRQPTQCVALVKHSISGLYYATVSAIYVFSLPQDLRALQAYAPLPVSIINAVFALLHLYGFVDTCIPRLRRRLALPSSNVLLPKLPLAVQLSFFHFVDVSCQSYQAYRMSFYLVNRTASFGFTALVALNCLVTPWFLLIQHKVARKALVLLASSLIGFVVSTIFPIFVFLIPAAHFNFINRSLRNSPTFLTGGILASRYAIVSSPLDLATKTVLQASSLFALRNLVHFVGVLDSPSMSDVPSSVSLQSLVSPATLSHGRRKRPILTYVAFNLVWGTTLLVISVVSNFHRNACPDTCLLEIAPWFDMSCQCAAFELNCAMRNISGDTIESQLGSLQLGRLLVYMDIRRCSIPNGISTDTLAPFQQLLGLHIAFSNMTQWPREGAGLPESLTTIQIRYSNLTSVPDVLASVSPNLVYMRIESAPIASIPDSIHLAWANISSIALNYLSLTQVSPVMASHSALSYLELRGNAISNISLEFQRQLSHQIKQIDLTANALHEGPWLVVQSSVWLNLGSNSIATVPTNFDTNLLASRNVVLDDTPYCATTAGVGCRPKCARLCDDYMIGNLRCDWTCYSEACQFDGGDCNAFGFS</sequence>
<evidence type="ECO:0000256" key="3">
    <source>
        <dbReference type="ARBA" id="ARBA00023157"/>
    </source>
</evidence>
<dbReference type="EMBL" id="CAADRA010007223">
    <property type="protein sequence ID" value="VFT99437.1"/>
    <property type="molecule type" value="Genomic_DNA"/>
</dbReference>
<feature type="domain" description="LNR" evidence="6">
    <location>
        <begin position="569"/>
        <end position="611"/>
    </location>
</feature>
<evidence type="ECO:0000256" key="5">
    <source>
        <dbReference type="SAM" id="Phobius"/>
    </source>
</evidence>
<keyword evidence="1" id="KW-0433">Leucine-rich repeat</keyword>
<gene>
    <name evidence="8" type="primary">Aste57867_22784</name>
    <name evidence="7" type="ORF">As57867_022714</name>
    <name evidence="8" type="ORF">ASTE57867_22784</name>
</gene>
<reference evidence="8 9" key="1">
    <citation type="submission" date="2019-03" db="EMBL/GenBank/DDBJ databases">
        <authorList>
            <person name="Gaulin E."/>
            <person name="Dumas B."/>
        </authorList>
    </citation>
    <scope>NUCLEOTIDE SEQUENCE [LARGE SCALE GENOMIC DNA]</scope>
    <source>
        <strain evidence="8">CBS 568.67</strain>
    </source>
</reference>
<evidence type="ECO:0000313" key="9">
    <source>
        <dbReference type="Proteomes" id="UP000332933"/>
    </source>
</evidence>
<dbReference type="AlphaFoldDB" id="A0A485LL46"/>
<keyword evidence="2" id="KW-0677">Repeat</keyword>
<accession>A0A485LL46</accession>
<dbReference type="Gene3D" id="3.30.300.320">
    <property type="match status" value="1"/>
</dbReference>
<keyword evidence="9" id="KW-1185">Reference proteome</keyword>
<keyword evidence="3" id="KW-1015">Disulfide bond</keyword>
<proteinExistence type="predicted"/>
<keyword evidence="5" id="KW-1133">Transmembrane helix</keyword>
<organism evidence="8 9">
    <name type="scientific">Aphanomyces stellatus</name>
    <dbReference type="NCBI Taxonomy" id="120398"/>
    <lineage>
        <taxon>Eukaryota</taxon>
        <taxon>Sar</taxon>
        <taxon>Stramenopiles</taxon>
        <taxon>Oomycota</taxon>
        <taxon>Saprolegniomycetes</taxon>
        <taxon>Saprolegniales</taxon>
        <taxon>Verrucalvaceae</taxon>
        <taxon>Aphanomyces</taxon>
    </lineage>
</organism>
<keyword evidence="4" id="KW-0325">Glycoprotein</keyword>
<dbReference type="OrthoDB" id="74216at2759"/>
<evidence type="ECO:0000313" key="7">
    <source>
        <dbReference type="EMBL" id="KAF0685296.1"/>
    </source>
</evidence>
<feature type="transmembrane region" description="Helical" evidence="5">
    <location>
        <begin position="176"/>
        <end position="201"/>
    </location>
</feature>
<dbReference type="PANTHER" id="PTHR45712">
    <property type="entry name" value="AGAP008170-PA"/>
    <property type="match status" value="1"/>
</dbReference>
<dbReference type="PANTHER" id="PTHR45712:SF22">
    <property type="entry name" value="INSULIN-LIKE GROWTH FACTOR-BINDING PROTEIN COMPLEX ACID LABILE SUBUNIT"/>
    <property type="match status" value="1"/>
</dbReference>
<evidence type="ECO:0000313" key="8">
    <source>
        <dbReference type="EMBL" id="VFT99437.1"/>
    </source>
</evidence>
<dbReference type="InterPro" id="IPR032675">
    <property type="entry name" value="LRR_dom_sf"/>
</dbReference>
<dbReference type="SUPFAM" id="SSF52058">
    <property type="entry name" value="L domain-like"/>
    <property type="match status" value="1"/>
</dbReference>
<evidence type="ECO:0000256" key="1">
    <source>
        <dbReference type="ARBA" id="ARBA00022614"/>
    </source>
</evidence>
<evidence type="ECO:0000256" key="2">
    <source>
        <dbReference type="ARBA" id="ARBA00022737"/>
    </source>
</evidence>
<keyword evidence="5" id="KW-0812">Transmembrane</keyword>
<protein>
    <submittedName>
        <fullName evidence="8">Aste57867_22784 protein</fullName>
    </submittedName>
</protein>
<dbReference type="InterPro" id="IPR050333">
    <property type="entry name" value="SLRP"/>
</dbReference>
<dbReference type="Proteomes" id="UP000332933">
    <property type="component" value="Unassembled WGS sequence"/>
</dbReference>
<feature type="transmembrane region" description="Helical" evidence="5">
    <location>
        <begin position="37"/>
        <end position="56"/>
    </location>
</feature>
<dbReference type="InterPro" id="IPR000800">
    <property type="entry name" value="Notch_dom"/>
</dbReference>
<dbReference type="Gene3D" id="3.80.10.10">
    <property type="entry name" value="Ribonuclease Inhibitor"/>
    <property type="match status" value="1"/>
</dbReference>
<feature type="transmembrane region" description="Helical" evidence="5">
    <location>
        <begin position="145"/>
        <end position="164"/>
    </location>
</feature>
<dbReference type="SMART" id="SM00004">
    <property type="entry name" value="NL"/>
    <property type="match status" value="1"/>
</dbReference>
<name>A0A485LL46_9STRA</name>
<evidence type="ECO:0000259" key="6">
    <source>
        <dbReference type="SMART" id="SM00004"/>
    </source>
</evidence>